<dbReference type="InterPro" id="IPR027417">
    <property type="entry name" value="P-loop_NTPase"/>
</dbReference>
<gene>
    <name evidence="4" type="ORF">WG66_16712</name>
</gene>
<dbReference type="InterPro" id="IPR056884">
    <property type="entry name" value="NPHP3-like_N"/>
</dbReference>
<feature type="domain" description="Nephrocystin 3-like N-terminal" evidence="3">
    <location>
        <begin position="297"/>
        <end position="461"/>
    </location>
</feature>
<evidence type="ECO:0000313" key="5">
    <source>
        <dbReference type="Proteomes" id="UP000054988"/>
    </source>
</evidence>
<keyword evidence="1" id="KW-0677">Repeat</keyword>
<evidence type="ECO:0000259" key="3">
    <source>
        <dbReference type="Pfam" id="PF24883"/>
    </source>
</evidence>
<dbReference type="Gene3D" id="3.40.50.300">
    <property type="entry name" value="P-loop containing nucleotide triphosphate hydrolases"/>
    <property type="match status" value="1"/>
</dbReference>
<name>A0A0W0F2Z7_MONRR</name>
<dbReference type="PANTHER" id="PTHR10039">
    <property type="entry name" value="AMELOGENIN"/>
    <property type="match status" value="1"/>
</dbReference>
<protein>
    <recommendedName>
        <fullName evidence="3">Nephrocystin 3-like N-terminal domain-containing protein</fullName>
    </recommendedName>
</protein>
<reference evidence="4 5" key="1">
    <citation type="submission" date="2015-12" db="EMBL/GenBank/DDBJ databases">
        <title>Draft genome sequence of Moniliophthora roreri, the causal agent of frosty pod rot of cacao.</title>
        <authorList>
            <person name="Aime M.C."/>
            <person name="Diaz-Valderrama J.R."/>
            <person name="Kijpornyongpan T."/>
            <person name="Phillips-Mora W."/>
        </authorList>
    </citation>
    <scope>NUCLEOTIDE SEQUENCE [LARGE SCALE GENOMIC DNA]</scope>
    <source>
        <strain evidence="4 5">MCA 2952</strain>
    </source>
</reference>
<dbReference type="AlphaFoldDB" id="A0A0W0F2Z7"/>
<proteinExistence type="predicted"/>
<evidence type="ECO:0000256" key="2">
    <source>
        <dbReference type="SAM" id="MobiDB-lite"/>
    </source>
</evidence>
<sequence>MSSSDSYQVANSGSVYVSSDSIPNIINIKEISVHGVPASKSLGTVVTVQCQSQLRSLRTPKFDGKKGDLHRWMADFEIRPSSLSESITFKLIRPHTLRKDKTLATVVFRAEELVDKGQEIKKDMHLVDSSLSGSTVISLLVTVDAGNVPTPTIGDRKESIDNLETGIQEIRVRSEAIGKIIEPAEPLLQVLNGLAELHPIAQAAWLSVSGIYQVVKSQYSKDQAIISLYEMMMEAYAMATQNDGLNQHGDFSDIFNELVRQTQECQIDVKLRRLKPPVRSPEPQARCLRGTRRTSLATIQEWALEGDQSILWLSGVAGSGKSSLMGTLYAMTREMGHNNRLGAYIRFDRALYTDPRHFVRELAYQLAEFDDRLGQAIARAVVRCSRIPVGLEEQLDEYVQRPLQSVKQMHDEGPIFILVDGLDESARDTSTTDFRAQLLSLFEGSEWFKRFPFLRIAIASRPEEDIKEALLQHDHILHLPLDITSSETQSDIAYFLSIKFSEPRFRVLNQEQRSRAVEELSLRASGLFIWAATVVKFISDDVKSRLNAFLETQKPQNAPQALRILYETALDSLVSEGDEDIRDSIRIVLGLILATRVVETYWWVPCTTSMLEVFVHNWGASPSKEVDVKSIVEKLGSVLIEDDNFGLRLMHKSFDEFLSTSTSSWYIDVEEHLANMAYATISCVLYHIEKPDMEVKEAYIFLKDLQYATSYWLIFYERTGVHKVLSSPALYHLLRRMLQRCLLRTICAPFSFSFLTCISKSRYFVELASQTELGDRDPFFWTLLSHAYDFAFRLVDTAGKPSLETFFTYKCQHHSKELRELGAEGQTVVTFEINNIYVSVLVQMADGNTSWDKITEILQKKPLPPVVCLNPEDASTEIRFEYRRSGEVITEELKNNNSQQGSEAMKPNTQLASDSLEDRINEIA</sequence>
<evidence type="ECO:0000256" key="1">
    <source>
        <dbReference type="ARBA" id="ARBA00022737"/>
    </source>
</evidence>
<dbReference type="EMBL" id="LATX01002371">
    <property type="protein sequence ID" value="KTB30717.1"/>
    <property type="molecule type" value="Genomic_DNA"/>
</dbReference>
<dbReference type="eggNOG" id="KOG0266">
    <property type="taxonomic scope" value="Eukaryota"/>
</dbReference>
<feature type="region of interest" description="Disordered" evidence="2">
    <location>
        <begin position="894"/>
        <end position="917"/>
    </location>
</feature>
<evidence type="ECO:0000313" key="4">
    <source>
        <dbReference type="EMBL" id="KTB30717.1"/>
    </source>
</evidence>
<feature type="compositionally biased region" description="Polar residues" evidence="2">
    <location>
        <begin position="895"/>
        <end position="913"/>
    </location>
</feature>
<dbReference type="Pfam" id="PF24883">
    <property type="entry name" value="NPHP3_N"/>
    <property type="match status" value="1"/>
</dbReference>
<dbReference type="SUPFAM" id="SSF52540">
    <property type="entry name" value="P-loop containing nucleoside triphosphate hydrolases"/>
    <property type="match status" value="1"/>
</dbReference>
<dbReference type="Proteomes" id="UP000054988">
    <property type="component" value="Unassembled WGS sequence"/>
</dbReference>
<comment type="caution">
    <text evidence="4">The sequence shown here is derived from an EMBL/GenBank/DDBJ whole genome shotgun (WGS) entry which is preliminary data.</text>
</comment>
<accession>A0A0W0F2Z7</accession>
<organism evidence="4 5">
    <name type="scientific">Moniliophthora roreri</name>
    <name type="common">Frosty pod rot fungus</name>
    <name type="synonym">Monilia roreri</name>
    <dbReference type="NCBI Taxonomy" id="221103"/>
    <lineage>
        <taxon>Eukaryota</taxon>
        <taxon>Fungi</taxon>
        <taxon>Dikarya</taxon>
        <taxon>Basidiomycota</taxon>
        <taxon>Agaricomycotina</taxon>
        <taxon>Agaricomycetes</taxon>
        <taxon>Agaricomycetidae</taxon>
        <taxon>Agaricales</taxon>
        <taxon>Marasmiineae</taxon>
        <taxon>Marasmiaceae</taxon>
        <taxon>Moniliophthora</taxon>
    </lineage>
</organism>
<dbReference type="PANTHER" id="PTHR10039:SF17">
    <property type="entry name" value="FUNGAL STAND N-TERMINAL GOODBYE DOMAIN-CONTAINING PROTEIN-RELATED"/>
    <property type="match status" value="1"/>
</dbReference>